<evidence type="ECO:0000256" key="1">
    <source>
        <dbReference type="ARBA" id="ARBA00004141"/>
    </source>
</evidence>
<evidence type="ECO:0000313" key="11">
    <source>
        <dbReference type="EMBL" id="CAD9524327.1"/>
    </source>
</evidence>
<keyword evidence="5 9" id="KW-1133">Transmembrane helix</keyword>
<feature type="transmembrane region" description="Helical" evidence="9">
    <location>
        <begin position="200"/>
        <end position="221"/>
    </location>
</feature>
<reference evidence="11" key="1">
    <citation type="submission" date="2021-01" db="EMBL/GenBank/DDBJ databases">
        <authorList>
            <person name="Corre E."/>
            <person name="Pelletier E."/>
            <person name="Niang G."/>
            <person name="Scheremetjew M."/>
            <person name="Finn R."/>
            <person name="Kale V."/>
            <person name="Holt S."/>
            <person name="Cochrane G."/>
            <person name="Meng A."/>
            <person name="Brown T."/>
            <person name="Cohen L."/>
        </authorList>
    </citation>
    <scope>NUCLEOTIDE SEQUENCE</scope>
    <source>
        <strain evidence="11">UTEX LB 985</strain>
    </source>
</reference>
<dbReference type="PRINTS" id="PR01333">
    <property type="entry name" value="2POREKCHANEL"/>
</dbReference>
<keyword evidence="7 9" id="KW-0472">Membrane</keyword>
<dbReference type="GO" id="GO:0005886">
    <property type="term" value="C:plasma membrane"/>
    <property type="evidence" value="ECO:0007669"/>
    <property type="project" value="TreeGrafter"/>
</dbReference>
<dbReference type="EMBL" id="HBGU01065321">
    <property type="protein sequence ID" value="CAD9524327.1"/>
    <property type="molecule type" value="Transcribed_RNA"/>
</dbReference>
<dbReference type="Pfam" id="PF07885">
    <property type="entry name" value="Ion_trans_2"/>
    <property type="match status" value="2"/>
</dbReference>
<dbReference type="CDD" id="cd00051">
    <property type="entry name" value="EFh"/>
    <property type="match status" value="1"/>
</dbReference>
<evidence type="ECO:0000256" key="3">
    <source>
        <dbReference type="ARBA" id="ARBA00022692"/>
    </source>
</evidence>
<dbReference type="PROSITE" id="PS50222">
    <property type="entry name" value="EF_HAND_2"/>
    <property type="match status" value="1"/>
</dbReference>
<dbReference type="GO" id="GO:0015271">
    <property type="term" value="F:outward rectifier potassium channel activity"/>
    <property type="evidence" value="ECO:0007669"/>
    <property type="project" value="TreeGrafter"/>
</dbReference>
<dbReference type="GO" id="GO:0030322">
    <property type="term" value="P:stabilization of membrane potential"/>
    <property type="evidence" value="ECO:0007669"/>
    <property type="project" value="TreeGrafter"/>
</dbReference>
<accession>A0A7S2IN49</accession>
<dbReference type="InterPro" id="IPR018247">
    <property type="entry name" value="EF_Hand_1_Ca_BS"/>
</dbReference>
<dbReference type="GO" id="GO:0005509">
    <property type="term" value="F:calcium ion binding"/>
    <property type="evidence" value="ECO:0007669"/>
    <property type="project" value="InterPro"/>
</dbReference>
<feature type="domain" description="EF-hand" evidence="10">
    <location>
        <begin position="236"/>
        <end position="271"/>
    </location>
</feature>
<dbReference type="PANTHER" id="PTHR11003">
    <property type="entry name" value="POTASSIUM CHANNEL, SUBFAMILY K"/>
    <property type="match status" value="1"/>
</dbReference>
<organism evidence="11">
    <name type="scientific">Haptolina brevifila</name>
    <dbReference type="NCBI Taxonomy" id="156173"/>
    <lineage>
        <taxon>Eukaryota</taxon>
        <taxon>Haptista</taxon>
        <taxon>Haptophyta</taxon>
        <taxon>Prymnesiophyceae</taxon>
        <taxon>Prymnesiales</taxon>
        <taxon>Prymnesiaceae</taxon>
        <taxon>Haptolina</taxon>
    </lineage>
</organism>
<evidence type="ECO:0000256" key="5">
    <source>
        <dbReference type="ARBA" id="ARBA00022989"/>
    </source>
</evidence>
<dbReference type="PROSITE" id="PS00018">
    <property type="entry name" value="EF_HAND_1"/>
    <property type="match status" value="1"/>
</dbReference>
<feature type="transmembrane region" description="Helical" evidence="9">
    <location>
        <begin position="45"/>
        <end position="66"/>
    </location>
</feature>
<evidence type="ECO:0000256" key="4">
    <source>
        <dbReference type="ARBA" id="ARBA00022837"/>
    </source>
</evidence>
<dbReference type="InterPro" id="IPR011992">
    <property type="entry name" value="EF-hand-dom_pair"/>
</dbReference>
<evidence type="ECO:0000256" key="8">
    <source>
        <dbReference type="ARBA" id="ARBA00023303"/>
    </source>
</evidence>
<dbReference type="InterPro" id="IPR003280">
    <property type="entry name" value="2pore_dom_K_chnl"/>
</dbReference>
<proteinExistence type="predicted"/>
<dbReference type="SUPFAM" id="SSF81324">
    <property type="entry name" value="Voltage-gated potassium channels"/>
    <property type="match status" value="2"/>
</dbReference>
<feature type="transmembrane region" description="Helical" evidence="9">
    <location>
        <begin position="100"/>
        <end position="121"/>
    </location>
</feature>
<dbReference type="GO" id="GO:0005737">
    <property type="term" value="C:cytoplasm"/>
    <property type="evidence" value="ECO:0007669"/>
    <property type="project" value="UniProtKB-ARBA"/>
</dbReference>
<dbReference type="Gene3D" id="1.10.238.10">
    <property type="entry name" value="EF-hand"/>
    <property type="match status" value="1"/>
</dbReference>
<protein>
    <recommendedName>
        <fullName evidence="10">EF-hand domain-containing protein</fullName>
    </recommendedName>
</protein>
<keyword evidence="3 9" id="KW-0812">Transmembrane</keyword>
<dbReference type="AlphaFoldDB" id="A0A7S2IN49"/>
<comment type="subcellular location">
    <subcellularLocation>
        <location evidence="1">Membrane</location>
        <topology evidence="1">Multi-pass membrane protein</topology>
    </subcellularLocation>
</comment>
<dbReference type="InterPro" id="IPR002048">
    <property type="entry name" value="EF_hand_dom"/>
</dbReference>
<evidence type="ECO:0000256" key="9">
    <source>
        <dbReference type="SAM" id="Phobius"/>
    </source>
</evidence>
<evidence type="ECO:0000256" key="2">
    <source>
        <dbReference type="ARBA" id="ARBA00022448"/>
    </source>
</evidence>
<dbReference type="InterPro" id="IPR013099">
    <property type="entry name" value="K_chnl_dom"/>
</dbReference>
<feature type="transmembrane region" description="Helical" evidence="9">
    <location>
        <begin position="142"/>
        <end position="165"/>
    </location>
</feature>
<keyword evidence="2" id="KW-0813">Transport</keyword>
<dbReference type="Gene3D" id="1.10.287.70">
    <property type="match status" value="2"/>
</dbReference>
<dbReference type="GO" id="GO:0022841">
    <property type="term" value="F:potassium ion leak channel activity"/>
    <property type="evidence" value="ECO:0007669"/>
    <property type="project" value="TreeGrafter"/>
</dbReference>
<dbReference type="SUPFAM" id="SSF47473">
    <property type="entry name" value="EF-hand"/>
    <property type="match status" value="1"/>
</dbReference>
<sequence>MPEVEKKPTQEPFEEDHTFANQIVEDHSFVVDVVSDLDLHITDTLGRYAIFIVFSYLLMGTLFFAWAEGWAFDEACYFCVITVTTVGFGDYAPTSDISKLFVSAYILVGLTLFATCLGLIVGHVHSPLEEHVKRQSRHHRHIVQAIGCFFIATFWLTIGAVTVYFMEGWSITDSIYWTIVATCTVGYGDLEIQDTMSRRVLTVYMLFAVGGVAISLGKLGALCTEIEREKDVQAFVERGISQVMLEEMDTDGNGVIDRGEFLKFVLVAMDKVDVEDVEKVLGMFDRLDPQRTGVIDVNQQRGKVVRSFSKGKNLDNVTDLSALPPMEGNLKQPLI</sequence>
<keyword evidence="4" id="KW-0106">Calcium</keyword>
<evidence type="ECO:0000256" key="7">
    <source>
        <dbReference type="ARBA" id="ARBA00023136"/>
    </source>
</evidence>
<evidence type="ECO:0000259" key="10">
    <source>
        <dbReference type="PROSITE" id="PS50222"/>
    </source>
</evidence>
<gene>
    <name evidence="11" type="ORF">CBRE1094_LOCUS35599</name>
</gene>
<keyword evidence="8" id="KW-0407">Ion channel</keyword>
<keyword evidence="6" id="KW-0406">Ion transport</keyword>
<dbReference type="PANTHER" id="PTHR11003:SF291">
    <property type="entry name" value="IP11374P"/>
    <property type="match status" value="1"/>
</dbReference>
<evidence type="ECO:0000256" key="6">
    <source>
        <dbReference type="ARBA" id="ARBA00023065"/>
    </source>
</evidence>
<name>A0A7S2IN49_9EUKA</name>